<accession>A0A517MLU1</accession>
<dbReference type="EMBL" id="CP036262">
    <property type="protein sequence ID" value="QDS95851.1"/>
    <property type="molecule type" value="Genomic_DNA"/>
</dbReference>
<evidence type="ECO:0000259" key="3">
    <source>
        <dbReference type="Pfam" id="PF20598"/>
    </source>
</evidence>
<evidence type="ECO:0000313" key="5">
    <source>
        <dbReference type="Proteomes" id="UP000320672"/>
    </source>
</evidence>
<organism evidence="4 5">
    <name type="scientific">Roseimaritima multifibrata</name>
    <dbReference type="NCBI Taxonomy" id="1930274"/>
    <lineage>
        <taxon>Bacteria</taxon>
        <taxon>Pseudomonadati</taxon>
        <taxon>Planctomycetota</taxon>
        <taxon>Planctomycetia</taxon>
        <taxon>Pirellulales</taxon>
        <taxon>Pirellulaceae</taxon>
        <taxon>Roseimaritima</taxon>
    </lineage>
</organism>
<evidence type="ECO:0000256" key="2">
    <source>
        <dbReference type="SAM" id="SignalP"/>
    </source>
</evidence>
<dbReference type="KEGG" id="rml:FF011L_46520"/>
<protein>
    <recommendedName>
        <fullName evidence="3">DUF6795 domain-containing protein</fullName>
    </recommendedName>
</protein>
<keyword evidence="5" id="KW-1185">Reference proteome</keyword>
<feature type="domain" description="DUF6795" evidence="3">
    <location>
        <begin position="36"/>
        <end position="82"/>
    </location>
</feature>
<proteinExistence type="predicted"/>
<name>A0A517MLU1_9BACT</name>
<dbReference type="PROSITE" id="PS51257">
    <property type="entry name" value="PROKAR_LIPOPROTEIN"/>
    <property type="match status" value="1"/>
</dbReference>
<feature type="chain" id="PRO_5021858660" description="DUF6795 domain-containing protein" evidence="2">
    <location>
        <begin position="33"/>
        <end position="146"/>
    </location>
</feature>
<evidence type="ECO:0000313" key="4">
    <source>
        <dbReference type="EMBL" id="QDS95851.1"/>
    </source>
</evidence>
<dbReference type="InterPro" id="IPR046474">
    <property type="entry name" value="DUF6795"/>
</dbReference>
<evidence type="ECO:0000256" key="1">
    <source>
        <dbReference type="SAM" id="MobiDB-lite"/>
    </source>
</evidence>
<feature type="signal peptide" evidence="2">
    <location>
        <begin position="1"/>
        <end position="32"/>
    </location>
</feature>
<reference evidence="4 5" key="1">
    <citation type="submission" date="2019-02" db="EMBL/GenBank/DDBJ databases">
        <title>Deep-cultivation of Planctomycetes and their phenomic and genomic characterization uncovers novel biology.</title>
        <authorList>
            <person name="Wiegand S."/>
            <person name="Jogler M."/>
            <person name="Boedeker C."/>
            <person name="Pinto D."/>
            <person name="Vollmers J."/>
            <person name="Rivas-Marin E."/>
            <person name="Kohn T."/>
            <person name="Peeters S.H."/>
            <person name="Heuer A."/>
            <person name="Rast P."/>
            <person name="Oberbeckmann S."/>
            <person name="Bunk B."/>
            <person name="Jeske O."/>
            <person name="Meyerdierks A."/>
            <person name="Storesund J.E."/>
            <person name="Kallscheuer N."/>
            <person name="Luecker S."/>
            <person name="Lage O.M."/>
            <person name="Pohl T."/>
            <person name="Merkel B.J."/>
            <person name="Hornburger P."/>
            <person name="Mueller R.-W."/>
            <person name="Bruemmer F."/>
            <person name="Labrenz M."/>
            <person name="Spormann A.M."/>
            <person name="Op den Camp H."/>
            <person name="Overmann J."/>
            <person name="Amann R."/>
            <person name="Jetten M.S.M."/>
            <person name="Mascher T."/>
            <person name="Medema M.H."/>
            <person name="Devos D.P."/>
            <person name="Kaster A.-K."/>
            <person name="Ovreas L."/>
            <person name="Rohde M."/>
            <person name="Galperin M.Y."/>
            <person name="Jogler C."/>
        </authorList>
    </citation>
    <scope>NUCLEOTIDE SEQUENCE [LARGE SCALE GENOMIC DNA]</scope>
    <source>
        <strain evidence="4 5">FF011L</strain>
    </source>
</reference>
<dbReference type="Pfam" id="PF20598">
    <property type="entry name" value="DUF6795"/>
    <property type="match status" value="1"/>
</dbReference>
<dbReference type="AlphaFoldDB" id="A0A517MLU1"/>
<sequence length="146" mass="15303" precursor="true">MTTRTNSPLQMTKLLMASCLCTLAVGCGPSYTTVPVSGTVTVNGKPAANVWLQFELIENGVNAPRSTATTDDSGKFTLSLATEDGGVGAVPGEHVVRLAPKGEDNEAMEGPEADAPRKMRLPEEATGGKIKFTIPEEGTDSANFDF</sequence>
<keyword evidence="2" id="KW-0732">Signal</keyword>
<gene>
    <name evidence="4" type="ORF">FF011L_46520</name>
</gene>
<feature type="compositionally biased region" description="Basic and acidic residues" evidence="1">
    <location>
        <begin position="114"/>
        <end position="123"/>
    </location>
</feature>
<feature type="region of interest" description="Disordered" evidence="1">
    <location>
        <begin position="100"/>
        <end position="146"/>
    </location>
</feature>
<dbReference type="Proteomes" id="UP000320672">
    <property type="component" value="Chromosome"/>
</dbReference>